<dbReference type="EMBL" id="SJPS01000012">
    <property type="protein sequence ID" value="TWU20840.1"/>
    <property type="molecule type" value="Genomic_DNA"/>
</dbReference>
<dbReference type="Pfam" id="PF06155">
    <property type="entry name" value="GBBH-like_N"/>
    <property type="match status" value="1"/>
</dbReference>
<reference evidence="4 5" key="1">
    <citation type="submission" date="2019-02" db="EMBL/GenBank/DDBJ databases">
        <title>Deep-cultivation of Planctomycetes and their phenomic and genomic characterization uncovers novel biology.</title>
        <authorList>
            <person name="Wiegand S."/>
            <person name="Jogler M."/>
            <person name="Boedeker C."/>
            <person name="Pinto D."/>
            <person name="Vollmers J."/>
            <person name="Rivas-Marin E."/>
            <person name="Kohn T."/>
            <person name="Peeters S.H."/>
            <person name="Heuer A."/>
            <person name="Rast P."/>
            <person name="Oberbeckmann S."/>
            <person name="Bunk B."/>
            <person name="Jeske O."/>
            <person name="Meyerdierks A."/>
            <person name="Storesund J.E."/>
            <person name="Kallscheuer N."/>
            <person name="Luecker S."/>
            <person name="Lage O.M."/>
            <person name="Pohl T."/>
            <person name="Merkel B.J."/>
            <person name="Hornburger P."/>
            <person name="Mueller R.-W."/>
            <person name="Bruemmer F."/>
            <person name="Labrenz M."/>
            <person name="Spormann A.M."/>
            <person name="Op Den Camp H."/>
            <person name="Overmann J."/>
            <person name="Amann R."/>
            <person name="Jetten M.S.M."/>
            <person name="Mascher T."/>
            <person name="Medema M.H."/>
            <person name="Devos D.P."/>
            <person name="Kaster A.-K."/>
            <person name="Ovreas L."/>
            <person name="Rohde M."/>
            <person name="Galperin M.Y."/>
            <person name="Jogler C."/>
        </authorList>
    </citation>
    <scope>NUCLEOTIDE SEQUENCE [LARGE SCALE GENOMIC DNA]</scope>
    <source>
        <strain evidence="4 5">Pla144</strain>
    </source>
</reference>
<dbReference type="OrthoDB" id="9794178at2"/>
<evidence type="ECO:0000313" key="4">
    <source>
        <dbReference type="EMBL" id="TWU20840.1"/>
    </source>
</evidence>
<dbReference type="Gene3D" id="3.30.2020.30">
    <property type="match status" value="1"/>
</dbReference>
<keyword evidence="1" id="KW-0479">Metal-binding</keyword>
<dbReference type="PANTHER" id="PTHR35303">
    <property type="entry name" value="OS02G0197800 PROTEIN"/>
    <property type="match status" value="1"/>
</dbReference>
<dbReference type="PANTHER" id="PTHR35303:SF5">
    <property type="entry name" value="OS02G0197800 PROTEIN"/>
    <property type="match status" value="1"/>
</dbReference>
<feature type="domain" description="Gamma-butyrobetaine hydroxylase-like N-terminal" evidence="3">
    <location>
        <begin position="15"/>
        <end position="93"/>
    </location>
</feature>
<dbReference type="InterPro" id="IPR038492">
    <property type="entry name" value="GBBH-like_N_sf"/>
</dbReference>
<keyword evidence="4" id="KW-0223">Dioxygenase</keyword>
<keyword evidence="2" id="KW-0408">Iron</keyword>
<protein>
    <submittedName>
        <fullName evidence="4">Gamma-butyrobetaine dioxygenase</fullName>
        <ecNumber evidence="4">1.14.11.1</ecNumber>
    </submittedName>
</protein>
<name>A0A5C6C8G8_9BACT</name>
<organism evidence="4 5">
    <name type="scientific">Bythopirellula polymerisocia</name>
    <dbReference type="NCBI Taxonomy" id="2528003"/>
    <lineage>
        <taxon>Bacteria</taxon>
        <taxon>Pseudomonadati</taxon>
        <taxon>Planctomycetota</taxon>
        <taxon>Planctomycetia</taxon>
        <taxon>Pirellulales</taxon>
        <taxon>Lacipirellulaceae</taxon>
        <taxon>Bythopirellula</taxon>
    </lineage>
</organism>
<evidence type="ECO:0000259" key="3">
    <source>
        <dbReference type="Pfam" id="PF06155"/>
    </source>
</evidence>
<evidence type="ECO:0000256" key="2">
    <source>
        <dbReference type="ARBA" id="ARBA00023004"/>
    </source>
</evidence>
<dbReference type="RefSeq" id="WP_146452964.1">
    <property type="nucleotide sequence ID" value="NZ_SJPS01000012.1"/>
</dbReference>
<accession>A0A5C6C8G8</accession>
<dbReference type="GO" id="GO:0046872">
    <property type="term" value="F:metal ion binding"/>
    <property type="evidence" value="ECO:0007669"/>
    <property type="project" value="UniProtKB-KW"/>
</dbReference>
<sequence length="101" mass="11579">MSNVPLDLQALRELGRLHVVWNDGETDFPFVFLRRQCQCAQCVNEWTGEQILDPASVSDDISVESMDLVGSYAVRIHWSDGHNSGLFTWDRLRELSRLLES</sequence>
<dbReference type="GO" id="GO:0008336">
    <property type="term" value="F:gamma-butyrobetaine dioxygenase activity"/>
    <property type="evidence" value="ECO:0007669"/>
    <property type="project" value="UniProtKB-EC"/>
</dbReference>
<keyword evidence="4" id="KW-0560">Oxidoreductase</keyword>
<dbReference type="EC" id="1.14.11.1" evidence="4"/>
<comment type="caution">
    <text evidence="4">The sequence shown here is derived from an EMBL/GenBank/DDBJ whole genome shotgun (WGS) entry which is preliminary data.</text>
</comment>
<dbReference type="AlphaFoldDB" id="A0A5C6C8G8"/>
<gene>
    <name evidence="4" type="ORF">Pla144_47400</name>
</gene>
<dbReference type="InterPro" id="IPR010376">
    <property type="entry name" value="GBBH-like_N"/>
</dbReference>
<dbReference type="Proteomes" id="UP000318437">
    <property type="component" value="Unassembled WGS sequence"/>
</dbReference>
<evidence type="ECO:0000256" key="1">
    <source>
        <dbReference type="ARBA" id="ARBA00022723"/>
    </source>
</evidence>
<evidence type="ECO:0000313" key="5">
    <source>
        <dbReference type="Proteomes" id="UP000318437"/>
    </source>
</evidence>
<keyword evidence="5" id="KW-1185">Reference proteome</keyword>
<proteinExistence type="predicted"/>